<dbReference type="GO" id="GO:0016787">
    <property type="term" value="F:hydrolase activity"/>
    <property type="evidence" value="ECO:0007669"/>
    <property type="project" value="UniProtKB-KW"/>
</dbReference>
<keyword evidence="3" id="KW-1185">Reference proteome</keyword>
<dbReference type="RefSeq" id="XP_033589434.1">
    <property type="nucleotide sequence ID" value="XM_033735387.1"/>
</dbReference>
<dbReference type="AlphaFoldDB" id="A0A6A6PT54"/>
<accession>A0A6A6PT54</accession>
<dbReference type="SUPFAM" id="SSF53474">
    <property type="entry name" value="alpha/beta-Hydrolases"/>
    <property type="match status" value="1"/>
</dbReference>
<evidence type="ECO:0000259" key="1">
    <source>
        <dbReference type="Pfam" id="PF12697"/>
    </source>
</evidence>
<feature type="domain" description="AB hydrolase-1" evidence="1">
    <location>
        <begin position="10"/>
        <end position="233"/>
    </location>
</feature>
<keyword evidence="2" id="KW-0378">Hydrolase</keyword>
<gene>
    <name evidence="2" type="ORF">BDY17DRAFT_309971</name>
</gene>
<sequence length="270" mass="29447">MASADSSITVVLVPGAWHGPDCWDLLKDHLTPFNCVAVTLPSVGCHPASEPTKSWTPDVNAIGEAGSKAIVRSEVIVLVSHSYGSIVASGALKRVSIAGRTKFKHIVLCGGQQQRSADSNAAHSDVWDVRGDLIFLNQPAKYFYGGPEQPAQDRWAAAAKRTHMPIVSFRSMATYAAWKDVATLYALTEEDNVVPLARQLSMVAEAQKKGALVTTASLPSGHFPMLTMPDRVATMIRDMARANPLNEAWKEEHMRCHRERRSLQHKGPKA</sequence>
<dbReference type="InterPro" id="IPR029058">
    <property type="entry name" value="AB_hydrolase_fold"/>
</dbReference>
<dbReference type="GeneID" id="54476389"/>
<organism evidence="2 3">
    <name type="scientific">Neohortaea acidophila</name>
    <dbReference type="NCBI Taxonomy" id="245834"/>
    <lineage>
        <taxon>Eukaryota</taxon>
        <taxon>Fungi</taxon>
        <taxon>Dikarya</taxon>
        <taxon>Ascomycota</taxon>
        <taxon>Pezizomycotina</taxon>
        <taxon>Dothideomycetes</taxon>
        <taxon>Dothideomycetidae</taxon>
        <taxon>Mycosphaerellales</taxon>
        <taxon>Teratosphaeriaceae</taxon>
        <taxon>Neohortaea</taxon>
    </lineage>
</organism>
<evidence type="ECO:0000313" key="2">
    <source>
        <dbReference type="EMBL" id="KAF2482864.1"/>
    </source>
</evidence>
<dbReference type="Gene3D" id="3.40.50.1820">
    <property type="entry name" value="alpha/beta hydrolase"/>
    <property type="match status" value="1"/>
</dbReference>
<dbReference type="Pfam" id="PF12697">
    <property type="entry name" value="Abhydrolase_6"/>
    <property type="match status" value="1"/>
</dbReference>
<dbReference type="EMBL" id="MU001635">
    <property type="protein sequence ID" value="KAF2482864.1"/>
    <property type="molecule type" value="Genomic_DNA"/>
</dbReference>
<dbReference type="Proteomes" id="UP000799767">
    <property type="component" value="Unassembled WGS sequence"/>
</dbReference>
<reference evidence="2" key="1">
    <citation type="journal article" date="2020" name="Stud. Mycol.">
        <title>101 Dothideomycetes genomes: a test case for predicting lifestyles and emergence of pathogens.</title>
        <authorList>
            <person name="Haridas S."/>
            <person name="Albert R."/>
            <person name="Binder M."/>
            <person name="Bloem J."/>
            <person name="Labutti K."/>
            <person name="Salamov A."/>
            <person name="Andreopoulos B."/>
            <person name="Baker S."/>
            <person name="Barry K."/>
            <person name="Bills G."/>
            <person name="Bluhm B."/>
            <person name="Cannon C."/>
            <person name="Castanera R."/>
            <person name="Culley D."/>
            <person name="Daum C."/>
            <person name="Ezra D."/>
            <person name="Gonzalez J."/>
            <person name="Henrissat B."/>
            <person name="Kuo A."/>
            <person name="Liang C."/>
            <person name="Lipzen A."/>
            <person name="Lutzoni F."/>
            <person name="Magnuson J."/>
            <person name="Mondo S."/>
            <person name="Nolan M."/>
            <person name="Ohm R."/>
            <person name="Pangilinan J."/>
            <person name="Park H.-J."/>
            <person name="Ramirez L."/>
            <person name="Alfaro M."/>
            <person name="Sun H."/>
            <person name="Tritt A."/>
            <person name="Yoshinaga Y."/>
            <person name="Zwiers L.-H."/>
            <person name="Turgeon B."/>
            <person name="Goodwin S."/>
            <person name="Spatafora J."/>
            <person name="Crous P."/>
            <person name="Grigoriev I."/>
        </authorList>
    </citation>
    <scope>NUCLEOTIDE SEQUENCE</scope>
    <source>
        <strain evidence="2">CBS 113389</strain>
    </source>
</reference>
<dbReference type="OrthoDB" id="408373at2759"/>
<evidence type="ECO:0000313" key="3">
    <source>
        <dbReference type="Proteomes" id="UP000799767"/>
    </source>
</evidence>
<dbReference type="InterPro" id="IPR000073">
    <property type="entry name" value="AB_hydrolase_1"/>
</dbReference>
<dbReference type="PANTHER" id="PTHR37017">
    <property type="entry name" value="AB HYDROLASE-1 DOMAIN-CONTAINING PROTEIN-RELATED"/>
    <property type="match status" value="1"/>
</dbReference>
<dbReference type="InterPro" id="IPR052897">
    <property type="entry name" value="Sec-Metab_Biosynth_Hydrolase"/>
</dbReference>
<name>A0A6A6PT54_9PEZI</name>
<protein>
    <submittedName>
        <fullName evidence="2">Alpha/beta hydrolase fold-1</fullName>
    </submittedName>
</protein>
<proteinExistence type="predicted"/>
<dbReference type="PANTHER" id="PTHR37017:SF3">
    <property type="entry name" value="AB HYDROLASE-1 DOMAIN-CONTAINING PROTEIN"/>
    <property type="match status" value="1"/>
</dbReference>